<feature type="coiled-coil region" evidence="1">
    <location>
        <begin position="710"/>
        <end position="765"/>
    </location>
</feature>
<dbReference type="PANTHER" id="PTHR32114">
    <property type="entry name" value="ABC TRANSPORTER ABCH.3"/>
    <property type="match status" value="1"/>
</dbReference>
<evidence type="ECO:0000259" key="2">
    <source>
        <dbReference type="Pfam" id="PF13476"/>
    </source>
</evidence>
<keyword evidence="4" id="KW-1185">Reference proteome</keyword>
<evidence type="ECO:0000256" key="1">
    <source>
        <dbReference type="SAM" id="Coils"/>
    </source>
</evidence>
<dbReference type="Pfam" id="PF13476">
    <property type="entry name" value="AAA_23"/>
    <property type="match status" value="1"/>
</dbReference>
<dbReference type="Gene3D" id="3.40.50.300">
    <property type="entry name" value="P-loop containing nucleotide triphosphate hydrolases"/>
    <property type="match status" value="2"/>
</dbReference>
<dbReference type="Pfam" id="PF13558">
    <property type="entry name" value="SbcC_Walker_B"/>
    <property type="match status" value="1"/>
</dbReference>
<feature type="coiled-coil region" evidence="1">
    <location>
        <begin position="618"/>
        <end position="673"/>
    </location>
</feature>
<protein>
    <submittedName>
        <fullName evidence="3">ATP-binding cassette family protein</fullName>
    </submittedName>
</protein>
<reference evidence="4" key="1">
    <citation type="submission" date="2017-05" db="EMBL/GenBank/DDBJ databases">
        <title>Improved OligoMM genomes.</title>
        <authorList>
            <person name="Garzetti D."/>
        </authorList>
    </citation>
    <scope>NUCLEOTIDE SEQUENCE [LARGE SCALE GENOMIC DNA]</scope>
    <source>
        <strain evidence="4">YL45</strain>
    </source>
</reference>
<dbReference type="InterPro" id="IPR038729">
    <property type="entry name" value="Rad50/SbcC_AAA"/>
</dbReference>
<name>A0A227KAA9_9BURK</name>
<dbReference type="GO" id="GO:0005524">
    <property type="term" value="F:ATP binding"/>
    <property type="evidence" value="ECO:0007669"/>
    <property type="project" value="UniProtKB-KW"/>
</dbReference>
<dbReference type="InterPro" id="IPR027417">
    <property type="entry name" value="P-loop_NTPase"/>
</dbReference>
<feature type="domain" description="Rad50/SbcC-type AAA" evidence="2">
    <location>
        <begin position="5"/>
        <end position="283"/>
    </location>
</feature>
<dbReference type="EMBL" id="NHMP01000016">
    <property type="protein sequence ID" value="OXE44173.1"/>
    <property type="molecule type" value="Genomic_DNA"/>
</dbReference>
<dbReference type="AlphaFoldDB" id="A0A227KAA9"/>
<dbReference type="PANTHER" id="PTHR32114:SF2">
    <property type="entry name" value="ABC TRANSPORTER ABCH.3"/>
    <property type="match status" value="1"/>
</dbReference>
<feature type="coiled-coil region" evidence="1">
    <location>
        <begin position="469"/>
        <end position="526"/>
    </location>
</feature>
<dbReference type="Proteomes" id="UP000214610">
    <property type="component" value="Unassembled WGS sequence"/>
</dbReference>
<dbReference type="SUPFAM" id="SSF52540">
    <property type="entry name" value="P-loop containing nucleoside triphosphate hydrolases"/>
    <property type="match status" value="1"/>
</dbReference>
<sequence>MRIKKLEIENINSLKGKWAIDFEDENYQNSGLFAITGPTGAGKSTILDGIALALYGQTPRLGIQSATSNEVMNKESGECSANVEFEANRKFYRATWSQRRARGKVDGNLQGSEQRLEEFDPKAETWTPIAQQVKEKAKLIRQVTGLSYEQFRRSVLLAQGDFAAFLKAEEKEKAEILEQVTGTEEYRIISSKTFERKAEEGRKLEGLELRLKDNTLFTPEERQVKEDSFKQLIASLADLERLRKEIGEKLEWRKDLEDKNQRLQKLQREKETLDAQKEEMEQVKRTLEANQKAQKLDSACNLLSQSRNVLADLQKRLPLVTSQIQTLIRSEDSAKASEVQAGEAVKRQKLANEQLREVLKKVTELDSQLKIQDSNLKEAIQRTKTASEAEKTAAINLKNGEDSLRVKEQEKLKLDNWLSAHKSAQVLHGKQESMTALSTKAESLASLKKETLAELADAGEKVKDTTQVLSQVSADVANAKKEIDQIKKAIAEKESQITDQLKGRDLDEYEEIIREQESKSRKLSEIKPILAGCLEAQEATKAKSEEIHTTEGQLKTNRDLLAQQKELVESLESQKQTLETLSGIEELTKKRAMLVDGQECPLCGSKDHPFAEALPEGVLNAKKERNKVEKQLKEAESREEELLKRVSSLEATVVSTRAALNTEEARLQKFRNELCVQAKGLGFSSECELQVLENLVISAEQKSLEEKARCEKIKKNVRSFEKKKETLQEKLANEETKIRGKEFQEVNLRRDLKHQEEQQRLLKEKSDKSGQDWTELISTATLELKDGLSKPFGSETFIKELKQLQKAGKDFGLKSEELQKVVNALGVLQTEKKALLERHDNCLKELEAAEVNQKEKQAKFDKTKGRREELFGTKDPAVEEKRAAGILEALEKNLTDVQAKQRNIENELIQKRAEATGLEKSISENNEKLVREERKWKEELEHSGFMTEEKWKESKLSDKEQSDRRQTIDAYGQSLFAKKNEISQLQKEVNEKTLQNKTELTLWELEEQKANNEKSIGERNKEIGGVREELDRDDKVRNESKALQAEIEKQRKVFEKWERLNNLIGQKDGAKYQKYVQSLTLETLITKTNKVLSQLSTRYLLIKNQAASLDLDVVDNEMDELVRATSNLSGGETFIVSLALALGLSELTSNKIRIDSLFLDEGFGSLDEESLDKALTALGNLNTFNKESGHQKLIGVISHVGQIHERIPVQINVTPQQGGSSILKGPGVQKFV</sequence>
<evidence type="ECO:0000313" key="4">
    <source>
        <dbReference type="Proteomes" id="UP000214610"/>
    </source>
</evidence>
<dbReference type="RefSeq" id="WP_066593568.1">
    <property type="nucleotide sequence ID" value="NZ_CAJTBZ010000032.1"/>
</dbReference>
<gene>
    <name evidence="3" type="ORF">ADH67_12910</name>
</gene>
<dbReference type="GO" id="GO:0006302">
    <property type="term" value="P:double-strand break repair"/>
    <property type="evidence" value="ECO:0007669"/>
    <property type="project" value="InterPro"/>
</dbReference>
<keyword evidence="3" id="KW-0547">Nucleotide-binding</keyword>
<keyword evidence="1" id="KW-0175">Coiled coil</keyword>
<evidence type="ECO:0000313" key="3">
    <source>
        <dbReference type="EMBL" id="OXE44173.1"/>
    </source>
</evidence>
<feature type="coiled-coil region" evidence="1">
    <location>
        <begin position="554"/>
        <end position="581"/>
    </location>
</feature>
<accession>A0A227KAA9</accession>
<keyword evidence="3" id="KW-0067">ATP-binding</keyword>
<dbReference type="GeneID" id="78361791"/>
<dbReference type="GO" id="GO:0016887">
    <property type="term" value="F:ATP hydrolysis activity"/>
    <property type="evidence" value="ECO:0007669"/>
    <property type="project" value="InterPro"/>
</dbReference>
<feature type="coiled-coil region" evidence="1">
    <location>
        <begin position="239"/>
        <end position="297"/>
    </location>
</feature>
<comment type="caution">
    <text evidence="3">The sequence shown here is derived from an EMBL/GenBank/DDBJ whole genome shotgun (WGS) entry which is preliminary data.</text>
</comment>
<feature type="coiled-coil region" evidence="1">
    <location>
        <begin position="887"/>
        <end position="914"/>
    </location>
</feature>
<proteinExistence type="predicted"/>
<organism evidence="3 4">
    <name type="scientific">Turicimonas muris</name>
    <dbReference type="NCBI Taxonomy" id="1796652"/>
    <lineage>
        <taxon>Bacteria</taxon>
        <taxon>Pseudomonadati</taxon>
        <taxon>Pseudomonadota</taxon>
        <taxon>Betaproteobacteria</taxon>
        <taxon>Burkholderiales</taxon>
        <taxon>Sutterellaceae</taxon>
        <taxon>Turicimonas</taxon>
    </lineage>
</organism>